<keyword evidence="5" id="KW-1185">Reference proteome</keyword>
<feature type="chain" id="PRO_5019181129" evidence="2">
    <location>
        <begin position="24"/>
        <end position="610"/>
    </location>
</feature>
<dbReference type="SUPFAM" id="SSF51556">
    <property type="entry name" value="Metallo-dependent hydrolases"/>
    <property type="match status" value="1"/>
</dbReference>
<dbReference type="InterPro" id="IPR032466">
    <property type="entry name" value="Metal_Hydrolase"/>
</dbReference>
<dbReference type="InterPro" id="IPR011059">
    <property type="entry name" value="Metal-dep_hydrolase_composite"/>
</dbReference>
<dbReference type="AlphaFoldDB" id="A0A426DNF4"/>
<comment type="caution">
    <text evidence="4">The sequence shown here is derived from an EMBL/GenBank/DDBJ whole genome shotgun (WGS) entry which is preliminary data.</text>
</comment>
<keyword evidence="2" id="KW-0732">Signal</keyword>
<dbReference type="PANTHER" id="PTHR22642:SF2">
    <property type="entry name" value="PROTEIN LONG AFTER FAR-RED 3"/>
    <property type="match status" value="1"/>
</dbReference>
<feature type="region of interest" description="Disordered" evidence="1">
    <location>
        <begin position="30"/>
        <end position="54"/>
    </location>
</feature>
<feature type="signal peptide" evidence="2">
    <location>
        <begin position="1"/>
        <end position="23"/>
    </location>
</feature>
<dbReference type="InterPro" id="IPR013108">
    <property type="entry name" value="Amidohydro_3"/>
</dbReference>
<evidence type="ECO:0000256" key="2">
    <source>
        <dbReference type="SAM" id="SignalP"/>
    </source>
</evidence>
<keyword evidence="4" id="KW-0378">Hydrolase</keyword>
<evidence type="ECO:0000313" key="4">
    <source>
        <dbReference type="EMBL" id="RRK34283.1"/>
    </source>
</evidence>
<dbReference type="EMBL" id="RHJS01000002">
    <property type="protein sequence ID" value="RRK34283.1"/>
    <property type="molecule type" value="Genomic_DNA"/>
</dbReference>
<organism evidence="4 5">
    <name type="scientific">Schaedlerella arabinosiphila</name>
    <dbReference type="NCBI Taxonomy" id="2044587"/>
    <lineage>
        <taxon>Bacteria</taxon>
        <taxon>Bacillati</taxon>
        <taxon>Bacillota</taxon>
        <taxon>Clostridia</taxon>
        <taxon>Lachnospirales</taxon>
        <taxon>Lachnospiraceae</taxon>
        <taxon>Schaedlerella</taxon>
    </lineage>
</organism>
<dbReference type="Gene3D" id="3.20.20.140">
    <property type="entry name" value="Metal-dependent hydrolases"/>
    <property type="match status" value="1"/>
</dbReference>
<dbReference type="PANTHER" id="PTHR22642">
    <property type="entry name" value="IMIDAZOLONEPROPIONASE"/>
    <property type="match status" value="1"/>
</dbReference>
<dbReference type="InterPro" id="IPR033932">
    <property type="entry name" value="YtcJ-like"/>
</dbReference>
<dbReference type="SUPFAM" id="SSF51338">
    <property type="entry name" value="Composite domain of metallo-dependent hydrolases"/>
    <property type="match status" value="1"/>
</dbReference>
<dbReference type="Proteomes" id="UP000274920">
    <property type="component" value="Unassembled WGS sequence"/>
</dbReference>
<dbReference type="Pfam" id="PF07969">
    <property type="entry name" value="Amidohydro_3"/>
    <property type="match status" value="1"/>
</dbReference>
<dbReference type="Gene3D" id="2.30.40.10">
    <property type="entry name" value="Urease, subunit C, domain 1"/>
    <property type="match status" value="1"/>
</dbReference>
<dbReference type="PROSITE" id="PS51257">
    <property type="entry name" value="PROKAR_LIPOPROTEIN"/>
    <property type="match status" value="1"/>
</dbReference>
<reference evidence="4" key="1">
    <citation type="submission" date="2018-10" db="EMBL/GenBank/DDBJ databases">
        <title>Schaedlerella arabinophila gen. nov. sp. nov., isolated from the mouse intestinal tract and comparative analysis with the genome of the closely related altered Schaedler flora strain ASF502.</title>
        <authorList>
            <person name="Miyake S."/>
            <person name="Soh M."/>
            <person name="Seedorf H."/>
        </authorList>
    </citation>
    <scope>NUCLEOTIDE SEQUENCE [LARGE SCALE GENOMIC DNA]</scope>
    <source>
        <strain evidence="4">DSM 106076</strain>
    </source>
</reference>
<dbReference type="RefSeq" id="WP_125129435.1">
    <property type="nucleotide sequence ID" value="NZ_RHJS01000002.1"/>
</dbReference>
<evidence type="ECO:0000256" key="1">
    <source>
        <dbReference type="SAM" id="MobiDB-lite"/>
    </source>
</evidence>
<proteinExistence type="predicted"/>
<dbReference type="GO" id="GO:0016810">
    <property type="term" value="F:hydrolase activity, acting on carbon-nitrogen (but not peptide) bonds"/>
    <property type="evidence" value="ECO:0007669"/>
    <property type="project" value="InterPro"/>
</dbReference>
<protein>
    <submittedName>
        <fullName evidence="4">Amidohydrolase</fullName>
    </submittedName>
</protein>
<sequence>MKKWNRVKRYTAITLAAVVTASAAAGCSQNSVEKAGTEPEAQPPKSEAPEAEQEASASLVLKNGIIQTMVSEENTAEAIAINGDEIIYVGDSDGAEAYIGDSTEVIDLDGAMVTPGFMDGHMHAANGWVTKLFAVSFSGCKTNDDYIEAVRTFAEENPDVDVITGGRFDLNNYAQDDGTNPGPAKEDLDQACSDRPVILKSVDGHSYWVNSKALELAKITKDTKDPKAGVISRNEDGTPRGMLTDTAKDLVADLAEQVQYTDEMYMEAAEKFQEEAHSMGITGMTSCPSGNDDAISGFYKLEESGELSLRLKSAKVAAPEISPEEMIDIVKKHGETYKDSEWIDTNVVKIFADGVTEGKTGVFLEPYLESAGKGTDYKGNPVWTDEQFNEMAAALDKEGIQLHTHAIGDGAVNQTLNAYEYAEEQNGKRDARFTITHVCAVTPDDIQRLADMEVVSALQFLWMYADPLFELEKAMIGEERALAMYPVKEMQEQGCIISGASDYSVSPYDVLDEIETGVTRNSPYEEDTEVMFRNPEQAVSAYTVLEAYTKNVAYENFWDEKLGTIEVGKKADLAVLGQNILTCDPEEISETPVLYTIAGGKIVYQGEDIK</sequence>
<dbReference type="Gene3D" id="3.10.310.70">
    <property type="match status" value="1"/>
</dbReference>
<feature type="domain" description="Amidohydrolase 3" evidence="3">
    <location>
        <begin position="104"/>
        <end position="604"/>
    </location>
</feature>
<evidence type="ECO:0000313" key="5">
    <source>
        <dbReference type="Proteomes" id="UP000274920"/>
    </source>
</evidence>
<evidence type="ECO:0000259" key="3">
    <source>
        <dbReference type="Pfam" id="PF07969"/>
    </source>
</evidence>
<accession>A0A426DNF4</accession>
<dbReference type="CDD" id="cd01300">
    <property type="entry name" value="YtcJ_like"/>
    <property type="match status" value="1"/>
</dbReference>
<name>A0A426DNF4_9FIRM</name>
<gene>
    <name evidence="4" type="ORF">EBB54_25340</name>
</gene>